<feature type="binding site" evidence="5">
    <location>
        <position position="225"/>
    </location>
    <ligand>
        <name>dimethylallyl diphosphate</name>
        <dbReference type="ChEBI" id="CHEBI:57623"/>
    </ligand>
</feature>
<dbReference type="EMBL" id="FRAW01000012">
    <property type="protein sequence ID" value="SHK63159.1"/>
    <property type="molecule type" value="Genomic_DNA"/>
</dbReference>
<feature type="binding site" evidence="5">
    <location>
        <position position="226"/>
    </location>
    <ligand>
        <name>dimethylallyl diphosphate</name>
        <dbReference type="ChEBI" id="CHEBI:57623"/>
    </ligand>
</feature>
<evidence type="ECO:0000313" key="7">
    <source>
        <dbReference type="Proteomes" id="UP000184275"/>
    </source>
</evidence>
<evidence type="ECO:0000256" key="2">
    <source>
        <dbReference type="ARBA" id="ARBA00022723"/>
    </source>
</evidence>
<dbReference type="NCBIfam" id="TIGR00216">
    <property type="entry name" value="ispH_lytB"/>
    <property type="match status" value="1"/>
</dbReference>
<dbReference type="Pfam" id="PF02401">
    <property type="entry name" value="LYTB"/>
    <property type="match status" value="1"/>
</dbReference>
<dbReference type="GO" id="GO:0050992">
    <property type="term" value="P:dimethylallyl diphosphate biosynthetic process"/>
    <property type="evidence" value="ECO:0007669"/>
    <property type="project" value="UniProtKB-UniRule"/>
</dbReference>
<keyword evidence="1 5" id="KW-0004">4Fe-4S</keyword>
<dbReference type="GO" id="GO:0051539">
    <property type="term" value="F:4 iron, 4 sulfur cluster binding"/>
    <property type="evidence" value="ECO:0007669"/>
    <property type="project" value="UniProtKB-UniRule"/>
</dbReference>
<dbReference type="CDD" id="cd13944">
    <property type="entry name" value="lytB_ispH"/>
    <property type="match status" value="1"/>
</dbReference>
<feature type="binding site" evidence="5">
    <location>
        <position position="224"/>
    </location>
    <ligand>
        <name>dimethylallyl diphosphate</name>
        <dbReference type="ChEBI" id="CHEBI:57623"/>
    </ligand>
</feature>
<dbReference type="GO" id="GO:0016114">
    <property type="term" value="P:terpenoid biosynthetic process"/>
    <property type="evidence" value="ECO:0007669"/>
    <property type="project" value="UniProtKB-UniRule"/>
</dbReference>
<dbReference type="InterPro" id="IPR003451">
    <property type="entry name" value="LytB/IspH"/>
</dbReference>
<comment type="pathway">
    <text evidence="5">Isoprenoid biosynthesis; dimethylallyl diphosphate biosynthesis; dimethylallyl diphosphate from (2E)-4-hydroxy-3-methylbutenyl diphosphate: step 1/1.</text>
</comment>
<dbReference type="GO" id="GO:0019288">
    <property type="term" value="P:isopentenyl diphosphate biosynthetic process, methylerythritol 4-phosphate pathway"/>
    <property type="evidence" value="ECO:0007669"/>
    <property type="project" value="UniProtKB-UniRule"/>
</dbReference>
<feature type="binding site" evidence="5">
    <location>
        <position position="42"/>
    </location>
    <ligand>
        <name>dimethylallyl diphosphate</name>
        <dbReference type="ChEBI" id="CHEBI:57623"/>
    </ligand>
</feature>
<dbReference type="GO" id="GO:0046872">
    <property type="term" value="F:metal ion binding"/>
    <property type="evidence" value="ECO:0007669"/>
    <property type="project" value="UniProtKB-KW"/>
</dbReference>
<keyword evidence="4 5" id="KW-0411">Iron-sulfur</keyword>
<dbReference type="UniPathway" id="UPA00059">
    <property type="reaction ID" value="UER00105"/>
</dbReference>
<feature type="binding site" evidence="5">
    <location>
        <position position="75"/>
    </location>
    <ligand>
        <name>dimethylallyl diphosphate</name>
        <dbReference type="ChEBI" id="CHEBI:57623"/>
    </ligand>
</feature>
<dbReference type="PANTHER" id="PTHR30426:SF0">
    <property type="entry name" value="4-HYDROXY-3-METHYLBUT-2-ENYL DIPHOSPHATE REDUCTASE"/>
    <property type="match status" value="1"/>
</dbReference>
<dbReference type="Proteomes" id="UP000184275">
    <property type="component" value="Unassembled WGS sequence"/>
</dbReference>
<feature type="binding site" evidence="5">
    <location>
        <position position="42"/>
    </location>
    <ligand>
        <name>(2E)-4-hydroxy-3-methylbut-2-enyl diphosphate</name>
        <dbReference type="ChEBI" id="CHEBI:128753"/>
    </ligand>
</feature>
<evidence type="ECO:0000256" key="1">
    <source>
        <dbReference type="ARBA" id="ARBA00022485"/>
    </source>
</evidence>
<dbReference type="PANTHER" id="PTHR30426">
    <property type="entry name" value="4-HYDROXY-3-METHYLBUT-2-ENYL DIPHOSPHATE REDUCTASE"/>
    <property type="match status" value="1"/>
</dbReference>
<comment type="catalytic activity">
    <reaction evidence="5">
        <text>dimethylallyl diphosphate + 2 oxidized [2Fe-2S]-[ferredoxin] + H2O = (2E)-4-hydroxy-3-methylbut-2-enyl diphosphate + 2 reduced [2Fe-2S]-[ferredoxin] + 2 H(+)</text>
        <dbReference type="Rhea" id="RHEA:24825"/>
        <dbReference type="Rhea" id="RHEA-COMP:10000"/>
        <dbReference type="Rhea" id="RHEA-COMP:10001"/>
        <dbReference type="ChEBI" id="CHEBI:15377"/>
        <dbReference type="ChEBI" id="CHEBI:15378"/>
        <dbReference type="ChEBI" id="CHEBI:33737"/>
        <dbReference type="ChEBI" id="CHEBI:33738"/>
        <dbReference type="ChEBI" id="CHEBI:57623"/>
        <dbReference type="ChEBI" id="CHEBI:128753"/>
        <dbReference type="EC" id="1.17.7.4"/>
    </reaction>
</comment>
<keyword evidence="5" id="KW-0560">Oxidoreductase</keyword>
<feature type="binding site" evidence="5">
    <location>
        <position position="125"/>
    </location>
    <ligand>
        <name>isopentenyl diphosphate</name>
        <dbReference type="ChEBI" id="CHEBI:128769"/>
    </ligand>
</feature>
<feature type="active site" description="Proton donor" evidence="5">
    <location>
        <position position="127"/>
    </location>
</feature>
<organism evidence="6 7">
    <name type="scientific">Fibrobacter intestinalis</name>
    <dbReference type="NCBI Taxonomy" id="28122"/>
    <lineage>
        <taxon>Bacteria</taxon>
        <taxon>Pseudomonadati</taxon>
        <taxon>Fibrobacterota</taxon>
        <taxon>Fibrobacteria</taxon>
        <taxon>Fibrobacterales</taxon>
        <taxon>Fibrobacteraceae</taxon>
        <taxon>Fibrobacter</taxon>
    </lineage>
</organism>
<feature type="binding site" evidence="5">
    <location>
        <position position="268"/>
    </location>
    <ligand>
        <name>(2E)-4-hydroxy-3-methylbut-2-enyl diphosphate</name>
        <dbReference type="ChEBI" id="CHEBI:128753"/>
    </ligand>
</feature>
<feature type="binding site" evidence="5">
    <location>
        <position position="226"/>
    </location>
    <ligand>
        <name>(2E)-4-hydroxy-3-methylbut-2-enyl diphosphate</name>
        <dbReference type="ChEBI" id="CHEBI:128753"/>
    </ligand>
</feature>
<comment type="function">
    <text evidence="5">Catalyzes the conversion of 1-hydroxy-2-methyl-2-(E)-butenyl 4-diphosphate (HMBPP) into a mixture of isopentenyl diphosphate (IPP) and dimethylallyl diphosphate (DMAPP). Acts in the terminal step of the DOXP/MEP pathway for isoprenoid precursor biosynthesis.</text>
</comment>
<feature type="binding site" evidence="5">
    <location>
        <position position="268"/>
    </location>
    <ligand>
        <name>dimethylallyl diphosphate</name>
        <dbReference type="ChEBI" id="CHEBI:57623"/>
    </ligand>
</feature>
<dbReference type="NCBIfam" id="NF002188">
    <property type="entry name" value="PRK01045.1-2"/>
    <property type="match status" value="1"/>
</dbReference>
<reference evidence="7" key="1">
    <citation type="submission" date="2016-11" db="EMBL/GenBank/DDBJ databases">
        <authorList>
            <person name="Varghese N."/>
            <person name="Submissions S."/>
        </authorList>
    </citation>
    <scope>NUCLEOTIDE SEQUENCE [LARGE SCALE GENOMIC DNA]</scope>
    <source>
        <strain evidence="7">UWOS</strain>
    </source>
</reference>
<comment type="cofactor">
    <cofactor evidence="5">
        <name>[4Fe-4S] cluster</name>
        <dbReference type="ChEBI" id="CHEBI:49883"/>
    </cofactor>
    <text evidence="5">Binds 1 [4Fe-4S] cluster per subunit.</text>
</comment>
<protein>
    <recommendedName>
        <fullName evidence="5">4-hydroxy-3-methylbut-2-enyl diphosphate reductase</fullName>
        <shortName evidence="5">HMBPP reductase</shortName>
        <ecNumber evidence="5">1.17.7.4</ecNumber>
    </recommendedName>
</protein>
<comment type="similarity">
    <text evidence="5">Belongs to the IspH family.</text>
</comment>
<feature type="binding site" evidence="5">
    <location>
        <position position="125"/>
    </location>
    <ligand>
        <name>dimethylallyl diphosphate</name>
        <dbReference type="ChEBI" id="CHEBI:57623"/>
    </ligand>
</feature>
<feature type="binding site" evidence="5">
    <location>
        <position position="225"/>
    </location>
    <ligand>
        <name>isopentenyl diphosphate</name>
        <dbReference type="ChEBI" id="CHEBI:128769"/>
    </ligand>
</feature>
<dbReference type="AlphaFoldDB" id="A0A1M6U1W7"/>
<sequence length="310" mass="34267">MKKIILASPRGFCAGVDRALHIVERALEKFGSPIYVRHEIVHNQFVVQRFRNAGAIFVESLSEVPENSTVIFSAHGVPDSVYQEARNRHLRVLDATCPLVQRVHMSAKRHHEAGRHVILIGHAGHAEVEGHLGRLPANSMTLIRNVDDVEKLSFSPEIKLAYITQTTLSVAESQHIVEALRNRFPDIAGPARGDICYATGNRQGAVRSLCGQVQMLLVVGSNNSSNANRLAELGVEKGISSHLIDCVDNIEESWFEGIDVVGLASGASTPEDLVQDVVHWVCEKWPEVQVENWVTMQEKLKFPLPDELAS</sequence>
<feature type="binding site" evidence="5">
    <location>
        <position position="97"/>
    </location>
    <ligand>
        <name>[4Fe-4S] cluster</name>
        <dbReference type="ChEBI" id="CHEBI:49883"/>
    </ligand>
</feature>
<keyword evidence="3 5" id="KW-0408">Iron</keyword>
<dbReference type="UniPathway" id="UPA00056">
    <property type="reaction ID" value="UER00097"/>
</dbReference>
<feature type="binding site" evidence="5">
    <location>
        <position position="196"/>
    </location>
    <ligand>
        <name>[4Fe-4S] cluster</name>
        <dbReference type="ChEBI" id="CHEBI:49883"/>
    </ligand>
</feature>
<dbReference type="RefSeq" id="WP_073303954.1">
    <property type="nucleotide sequence ID" value="NZ_FRAW01000012.1"/>
</dbReference>
<evidence type="ECO:0000313" key="6">
    <source>
        <dbReference type="EMBL" id="SHK63159.1"/>
    </source>
</evidence>
<feature type="binding site" evidence="5">
    <location>
        <position position="224"/>
    </location>
    <ligand>
        <name>isopentenyl diphosphate</name>
        <dbReference type="ChEBI" id="CHEBI:128769"/>
    </ligand>
</feature>
<name>A0A1M6U1W7_9BACT</name>
<evidence type="ECO:0000256" key="4">
    <source>
        <dbReference type="ARBA" id="ARBA00023014"/>
    </source>
</evidence>
<feature type="binding site" evidence="5">
    <location>
        <position position="125"/>
    </location>
    <ligand>
        <name>(2E)-4-hydroxy-3-methylbut-2-enyl diphosphate</name>
        <dbReference type="ChEBI" id="CHEBI:128753"/>
    </ligand>
</feature>
<feature type="binding site" evidence="5">
    <location>
        <position position="166"/>
    </location>
    <ligand>
        <name>(2E)-4-hydroxy-3-methylbut-2-enyl diphosphate</name>
        <dbReference type="ChEBI" id="CHEBI:128753"/>
    </ligand>
</feature>
<feature type="binding site" evidence="5">
    <location>
        <position position="226"/>
    </location>
    <ligand>
        <name>isopentenyl diphosphate</name>
        <dbReference type="ChEBI" id="CHEBI:128769"/>
    </ligand>
</feature>
<keyword evidence="7" id="KW-1185">Reference proteome</keyword>
<feature type="binding site" evidence="5">
    <location>
        <position position="268"/>
    </location>
    <ligand>
        <name>isopentenyl diphosphate</name>
        <dbReference type="ChEBI" id="CHEBI:128769"/>
    </ligand>
</feature>
<dbReference type="HAMAP" id="MF_00191">
    <property type="entry name" value="IspH"/>
    <property type="match status" value="1"/>
</dbReference>
<comment type="pathway">
    <text evidence="5">Isoprenoid biosynthesis; isopentenyl diphosphate biosynthesis via DXP pathway; isopentenyl diphosphate from 1-deoxy-D-xylulose 5-phosphate: step 6/6.</text>
</comment>
<keyword evidence="2 5" id="KW-0479">Metal-binding</keyword>
<feature type="binding site" evidence="5">
    <location>
        <position position="13"/>
    </location>
    <ligand>
        <name>[4Fe-4S] cluster</name>
        <dbReference type="ChEBI" id="CHEBI:49883"/>
    </ligand>
</feature>
<keyword evidence="5" id="KW-0414">Isoprene biosynthesis</keyword>
<feature type="binding site" evidence="5">
    <location>
        <position position="75"/>
    </location>
    <ligand>
        <name>isopentenyl diphosphate</name>
        <dbReference type="ChEBI" id="CHEBI:128769"/>
    </ligand>
</feature>
<feature type="binding site" evidence="5">
    <location>
        <position position="75"/>
    </location>
    <ligand>
        <name>(2E)-4-hydroxy-3-methylbut-2-enyl diphosphate</name>
        <dbReference type="ChEBI" id="CHEBI:128753"/>
    </ligand>
</feature>
<dbReference type="EC" id="1.17.7.4" evidence="5"/>
<evidence type="ECO:0000256" key="5">
    <source>
        <dbReference type="HAMAP-Rule" id="MF_00191"/>
    </source>
</evidence>
<dbReference type="GO" id="GO:0051745">
    <property type="term" value="F:4-hydroxy-3-methylbut-2-enyl diphosphate reductase activity"/>
    <property type="evidence" value="ECO:0007669"/>
    <property type="project" value="UniProtKB-UniRule"/>
</dbReference>
<feature type="binding site" evidence="5">
    <location>
        <position position="224"/>
    </location>
    <ligand>
        <name>(2E)-4-hydroxy-3-methylbut-2-enyl diphosphate</name>
        <dbReference type="ChEBI" id="CHEBI:128753"/>
    </ligand>
</feature>
<accession>A0A1M6U1W7</accession>
<dbReference type="Gene3D" id="3.40.1010.20">
    <property type="entry name" value="4-hydroxy-3-methylbut-2-enyl diphosphate reductase, catalytic domain"/>
    <property type="match status" value="2"/>
</dbReference>
<feature type="binding site" evidence="5">
    <location>
        <position position="225"/>
    </location>
    <ligand>
        <name>(2E)-4-hydroxy-3-methylbut-2-enyl diphosphate</name>
        <dbReference type="ChEBI" id="CHEBI:128753"/>
    </ligand>
</feature>
<gene>
    <name evidence="5" type="primary">ispH</name>
    <name evidence="6" type="ORF">SAMN05720469_11216</name>
</gene>
<feature type="binding site" evidence="5">
    <location>
        <position position="42"/>
    </location>
    <ligand>
        <name>isopentenyl diphosphate</name>
        <dbReference type="ChEBI" id="CHEBI:128769"/>
    </ligand>
</feature>
<dbReference type="NCBIfam" id="NF002190">
    <property type="entry name" value="PRK01045.1-4"/>
    <property type="match status" value="1"/>
</dbReference>
<evidence type="ECO:0000256" key="3">
    <source>
        <dbReference type="ARBA" id="ARBA00023004"/>
    </source>
</evidence>
<dbReference type="Gene3D" id="3.40.50.11270">
    <property type="match status" value="1"/>
</dbReference>
<proteinExistence type="inferred from homology"/>
<comment type="catalytic activity">
    <reaction evidence="5">
        <text>isopentenyl diphosphate + 2 oxidized [2Fe-2S]-[ferredoxin] + H2O = (2E)-4-hydroxy-3-methylbut-2-enyl diphosphate + 2 reduced [2Fe-2S]-[ferredoxin] + 2 H(+)</text>
        <dbReference type="Rhea" id="RHEA:24488"/>
        <dbReference type="Rhea" id="RHEA-COMP:10000"/>
        <dbReference type="Rhea" id="RHEA-COMP:10001"/>
        <dbReference type="ChEBI" id="CHEBI:15377"/>
        <dbReference type="ChEBI" id="CHEBI:15378"/>
        <dbReference type="ChEBI" id="CHEBI:33737"/>
        <dbReference type="ChEBI" id="CHEBI:33738"/>
        <dbReference type="ChEBI" id="CHEBI:128753"/>
        <dbReference type="ChEBI" id="CHEBI:128769"/>
        <dbReference type="EC" id="1.17.7.4"/>
    </reaction>
</comment>